<dbReference type="NCBIfam" id="TIGR02909">
    <property type="entry name" value="spore_YkwD"/>
    <property type="match status" value="1"/>
</dbReference>
<dbReference type="InterPro" id="IPR002477">
    <property type="entry name" value="Peptidoglycan-bd-like"/>
</dbReference>
<dbReference type="EMBL" id="QJVJ01000010">
    <property type="protein sequence ID" value="PYI52277.1"/>
    <property type="molecule type" value="Genomic_DNA"/>
</dbReference>
<feature type="region of interest" description="Disordered" evidence="1">
    <location>
        <begin position="103"/>
        <end position="144"/>
    </location>
</feature>
<sequence length="270" mass="28771">MAIHRRFKKSIVIVLALAVCLFGSAPTAGAFGKGAKGPDVYAVQGMLKSLGYFGGIITGFYGPQTESAVRRFQQKYGLPVTGAVDDKTLESILYAYANMKIPRRGRPAPPPTPAPAPTPAPTPTPTPAPTPAPTPEQPEPAPGLSAEEQQMIDLVNAARREAGLAPLTADPKLSEVARLKSKDMVENNYFSHQSPTYGSPFDMMRRFGIDYSSAGENIACNQSVQAAHEALMNSPGHRENILNAGFTHIGVGIVDGGSCGKMFTQQFIKK</sequence>
<feature type="signal peptide" evidence="2">
    <location>
        <begin position="1"/>
        <end position="30"/>
    </location>
</feature>
<evidence type="ECO:0000313" key="5">
    <source>
        <dbReference type="EMBL" id="PYI52277.1"/>
    </source>
</evidence>
<evidence type="ECO:0000259" key="4">
    <source>
        <dbReference type="Pfam" id="PF01471"/>
    </source>
</evidence>
<evidence type="ECO:0008006" key="7">
    <source>
        <dbReference type="Google" id="ProtNLM"/>
    </source>
</evidence>
<keyword evidence="6" id="KW-1185">Reference proteome</keyword>
<organism evidence="5 6">
    <name type="scientific">Paenibacillus flagellatus</name>
    <dbReference type="NCBI Taxonomy" id="2211139"/>
    <lineage>
        <taxon>Bacteria</taxon>
        <taxon>Bacillati</taxon>
        <taxon>Bacillota</taxon>
        <taxon>Bacilli</taxon>
        <taxon>Bacillales</taxon>
        <taxon>Paenibacillaceae</taxon>
        <taxon>Paenibacillus</taxon>
    </lineage>
</organism>
<dbReference type="Gene3D" id="1.10.101.10">
    <property type="entry name" value="PGBD-like superfamily/PGBD"/>
    <property type="match status" value="1"/>
</dbReference>
<evidence type="ECO:0000259" key="3">
    <source>
        <dbReference type="Pfam" id="PF00188"/>
    </source>
</evidence>
<protein>
    <recommendedName>
        <fullName evidence="7">Serine protease</fullName>
    </recommendedName>
</protein>
<dbReference type="RefSeq" id="WP_110842232.1">
    <property type="nucleotide sequence ID" value="NZ_QJVJ01000010.1"/>
</dbReference>
<dbReference type="Proteomes" id="UP000247476">
    <property type="component" value="Unassembled WGS sequence"/>
</dbReference>
<dbReference type="InterPro" id="IPR036366">
    <property type="entry name" value="PGBDSf"/>
</dbReference>
<proteinExistence type="predicted"/>
<evidence type="ECO:0000256" key="1">
    <source>
        <dbReference type="SAM" id="MobiDB-lite"/>
    </source>
</evidence>
<comment type="caution">
    <text evidence="5">The sequence shown here is derived from an EMBL/GenBank/DDBJ whole genome shotgun (WGS) entry which is preliminary data.</text>
</comment>
<dbReference type="SUPFAM" id="SSF55797">
    <property type="entry name" value="PR-1-like"/>
    <property type="match status" value="1"/>
</dbReference>
<dbReference type="InterPro" id="IPR036365">
    <property type="entry name" value="PGBD-like_sf"/>
</dbReference>
<dbReference type="CDD" id="cd05379">
    <property type="entry name" value="CAP_bacterial"/>
    <property type="match status" value="1"/>
</dbReference>
<dbReference type="OrthoDB" id="9783944at2"/>
<evidence type="ECO:0000313" key="6">
    <source>
        <dbReference type="Proteomes" id="UP000247476"/>
    </source>
</evidence>
<feature type="domain" description="SCP" evidence="3">
    <location>
        <begin position="153"/>
        <end position="267"/>
    </location>
</feature>
<dbReference type="InterPro" id="IPR014044">
    <property type="entry name" value="CAP_dom"/>
</dbReference>
<name>A0A2V5KMQ3_9BACL</name>
<dbReference type="SUPFAM" id="SSF47090">
    <property type="entry name" value="PGBD-like"/>
    <property type="match status" value="1"/>
</dbReference>
<feature type="chain" id="PRO_5016023456" description="Serine protease" evidence="2">
    <location>
        <begin position="31"/>
        <end position="270"/>
    </location>
</feature>
<feature type="domain" description="Peptidoglycan binding-like" evidence="4">
    <location>
        <begin position="37"/>
        <end position="91"/>
    </location>
</feature>
<dbReference type="Pfam" id="PF00188">
    <property type="entry name" value="CAP"/>
    <property type="match status" value="1"/>
</dbReference>
<dbReference type="Gene3D" id="3.40.33.10">
    <property type="entry name" value="CAP"/>
    <property type="match status" value="1"/>
</dbReference>
<dbReference type="PANTHER" id="PTHR31157">
    <property type="entry name" value="SCP DOMAIN-CONTAINING PROTEIN"/>
    <property type="match status" value="1"/>
</dbReference>
<dbReference type="InterPro" id="IPR014258">
    <property type="entry name" value="CAP_domain_YkwD-like"/>
</dbReference>
<accession>A0A2V5KMQ3</accession>
<dbReference type="Pfam" id="PF01471">
    <property type="entry name" value="PG_binding_1"/>
    <property type="match status" value="1"/>
</dbReference>
<reference evidence="5 6" key="1">
    <citation type="submission" date="2018-05" db="EMBL/GenBank/DDBJ databases">
        <title>Paenibacillus flagellatus sp. nov., isolated from selenium mineral soil.</title>
        <authorList>
            <person name="Dai X."/>
        </authorList>
    </citation>
    <scope>NUCLEOTIDE SEQUENCE [LARGE SCALE GENOMIC DNA]</scope>
    <source>
        <strain evidence="5 6">DXL2</strain>
    </source>
</reference>
<dbReference type="InterPro" id="IPR035940">
    <property type="entry name" value="CAP_sf"/>
</dbReference>
<dbReference type="PANTHER" id="PTHR31157:SF1">
    <property type="entry name" value="SCP DOMAIN-CONTAINING PROTEIN"/>
    <property type="match status" value="1"/>
</dbReference>
<dbReference type="AlphaFoldDB" id="A0A2V5KMQ3"/>
<keyword evidence="2" id="KW-0732">Signal</keyword>
<evidence type="ECO:0000256" key="2">
    <source>
        <dbReference type="SAM" id="SignalP"/>
    </source>
</evidence>
<feature type="compositionally biased region" description="Pro residues" evidence="1">
    <location>
        <begin position="107"/>
        <end position="141"/>
    </location>
</feature>
<gene>
    <name evidence="5" type="ORF">DLM86_22040</name>
</gene>